<dbReference type="SUPFAM" id="SSF56112">
    <property type="entry name" value="Protein kinase-like (PK-like)"/>
    <property type="match status" value="1"/>
</dbReference>
<dbReference type="PANTHER" id="PTHR48011:SF4">
    <property type="entry name" value="MITOGEN-ACTIVATED PROTEIN KINASE KINASE KINASE 19"/>
    <property type="match status" value="1"/>
</dbReference>
<feature type="region of interest" description="Disordered" evidence="11">
    <location>
        <begin position="58"/>
        <end position="80"/>
    </location>
</feature>
<gene>
    <name evidence="13" type="ORF">HYALB_00000597</name>
</gene>
<evidence type="ECO:0000256" key="2">
    <source>
        <dbReference type="ARBA" id="ARBA00011534"/>
    </source>
</evidence>
<evidence type="ECO:0000256" key="9">
    <source>
        <dbReference type="ARBA" id="ARBA00048679"/>
    </source>
</evidence>
<comment type="subunit">
    <text evidence="2">Component of the EKC/KEOPS complex composed of at least BUD32, CGI121, GON7, KAE1 and PCC1; the whole complex dimerizes.</text>
</comment>
<evidence type="ECO:0000313" key="14">
    <source>
        <dbReference type="Proteomes" id="UP000701801"/>
    </source>
</evidence>
<evidence type="ECO:0000313" key="13">
    <source>
        <dbReference type="EMBL" id="CAG8983428.1"/>
    </source>
</evidence>
<dbReference type="InterPro" id="IPR008266">
    <property type="entry name" value="Tyr_kinase_AS"/>
</dbReference>
<dbReference type="EMBL" id="CAJVRM010000726">
    <property type="protein sequence ID" value="CAG8983428.1"/>
    <property type="molecule type" value="Genomic_DNA"/>
</dbReference>
<dbReference type="GO" id="GO:0005524">
    <property type="term" value="F:ATP binding"/>
    <property type="evidence" value="ECO:0007669"/>
    <property type="project" value="UniProtKB-UniRule"/>
</dbReference>
<feature type="domain" description="Protein kinase" evidence="12">
    <location>
        <begin position="99"/>
        <end position="414"/>
    </location>
</feature>
<keyword evidence="14" id="KW-1185">Reference proteome</keyword>
<reference evidence="13" key="1">
    <citation type="submission" date="2021-07" db="EMBL/GenBank/DDBJ databases">
        <authorList>
            <person name="Durling M."/>
        </authorList>
    </citation>
    <scope>NUCLEOTIDE SEQUENCE</scope>
</reference>
<evidence type="ECO:0000256" key="7">
    <source>
        <dbReference type="ARBA" id="ARBA00033194"/>
    </source>
</evidence>
<dbReference type="InterPro" id="IPR017441">
    <property type="entry name" value="Protein_kinase_ATP_BS"/>
</dbReference>
<evidence type="ECO:0000256" key="1">
    <source>
        <dbReference type="ARBA" id="ARBA00003747"/>
    </source>
</evidence>
<dbReference type="EC" id="2.7.11.1" evidence="3"/>
<evidence type="ECO:0000256" key="5">
    <source>
        <dbReference type="ARBA" id="ARBA00019973"/>
    </source>
</evidence>
<keyword evidence="10" id="KW-0067">ATP-binding</keyword>
<evidence type="ECO:0000256" key="8">
    <source>
        <dbReference type="ARBA" id="ARBA00047899"/>
    </source>
</evidence>
<protein>
    <recommendedName>
        <fullName evidence="5">EKC/KEOPS complex subunit BUD32</fullName>
        <ecNumber evidence="3">2.7.11.1</ecNumber>
    </recommendedName>
    <alternativeName>
        <fullName evidence="6 7">Atypical Serine/threonine protein kinase BUD32</fullName>
    </alternativeName>
    <alternativeName>
        <fullName evidence="4">EKC/KEOPS complex subunit bud32</fullName>
    </alternativeName>
</protein>
<dbReference type="PROSITE" id="PS50011">
    <property type="entry name" value="PROTEIN_KINASE_DOM"/>
    <property type="match status" value="1"/>
</dbReference>
<organism evidence="13 14">
    <name type="scientific">Hymenoscyphus albidus</name>
    <dbReference type="NCBI Taxonomy" id="595503"/>
    <lineage>
        <taxon>Eukaryota</taxon>
        <taxon>Fungi</taxon>
        <taxon>Dikarya</taxon>
        <taxon>Ascomycota</taxon>
        <taxon>Pezizomycotina</taxon>
        <taxon>Leotiomycetes</taxon>
        <taxon>Helotiales</taxon>
        <taxon>Helotiaceae</taxon>
        <taxon>Hymenoscyphus</taxon>
    </lineage>
</organism>
<dbReference type="Gene3D" id="1.10.510.10">
    <property type="entry name" value="Transferase(Phosphotransferase) domain 1"/>
    <property type="match status" value="1"/>
</dbReference>
<dbReference type="InterPro" id="IPR000719">
    <property type="entry name" value="Prot_kinase_dom"/>
</dbReference>
<dbReference type="AlphaFoldDB" id="A0A9N9Q2H9"/>
<comment type="catalytic activity">
    <reaction evidence="9">
        <text>L-seryl-[protein] + ATP = O-phospho-L-seryl-[protein] + ADP + H(+)</text>
        <dbReference type="Rhea" id="RHEA:17989"/>
        <dbReference type="Rhea" id="RHEA-COMP:9863"/>
        <dbReference type="Rhea" id="RHEA-COMP:11604"/>
        <dbReference type="ChEBI" id="CHEBI:15378"/>
        <dbReference type="ChEBI" id="CHEBI:29999"/>
        <dbReference type="ChEBI" id="CHEBI:30616"/>
        <dbReference type="ChEBI" id="CHEBI:83421"/>
        <dbReference type="ChEBI" id="CHEBI:456216"/>
        <dbReference type="EC" id="2.7.11.1"/>
    </reaction>
</comment>
<evidence type="ECO:0000256" key="6">
    <source>
        <dbReference type="ARBA" id="ARBA00030980"/>
    </source>
</evidence>
<sequence>MGITKRTRGTSSQLSYPEEPAINKRLKIDNPELPIANSFKADRSSEKEVSSSLSAILADLSSPPPTNNTQPHNPDSDTSNTQALWLSRSKDWNGISENWKPIRVLGSGSYGIIGLFEYIGKGQDVPKHMVVKQAPPGIESEALRSESMKLIQLSAAGAEHVVKIYKSFHRAAGTGADKDWDPSPWVTQEDGSQLLDSKKMVGRIYLEYAEGGDLAHANIERDALGFPEEVEVWKLINHLAKGAKELERENKTNHVSDRRPIIHFDLRPHNVLVFKDATGQNLYKLADGMSSWLPRHPQDPNWIATVEWRGATAWLTPEQAYRNHPQRQFGPLTNIWSIGATVFGFLHRCHRLENELFVVGWKKKEFISQETDLFGVPHSALLEFTLLQCLAFRPRDRISADTLIERSQAMMDYVYGKNELTPELLDLVAEYKGPSERRRIFC</sequence>
<dbReference type="PROSITE" id="PS00109">
    <property type="entry name" value="PROTEIN_KINASE_TYR"/>
    <property type="match status" value="1"/>
</dbReference>
<keyword evidence="10" id="KW-0547">Nucleotide-binding</keyword>
<name>A0A9N9Q2H9_9HELO</name>
<dbReference type="OrthoDB" id="310217at2759"/>
<comment type="function">
    <text evidence="1">Component of the EKC/KEOPS complex that is required for the formation of a threonylcarbamoyl group on adenosine at position 37 (t(6)A37) in tRNAs that read codons beginning with adenine. The complex is probably involved in the transfer of the threonylcarbamoyl moiety of threonylcarbamoyl-AMP (TC-AMP) to the N6 group of A37. BUD32 has ATPase activity in the context of the EKC/KEOPS complex and likely plays a supporting role to the catalytic subunit KAE1. The EKC/KEOPS complex also promotes both telomere uncapping and telomere elongation. The complex is required for efficient recruitment of transcriptional coactivators.</text>
</comment>
<evidence type="ECO:0000259" key="12">
    <source>
        <dbReference type="PROSITE" id="PS50011"/>
    </source>
</evidence>
<evidence type="ECO:0000256" key="3">
    <source>
        <dbReference type="ARBA" id="ARBA00012513"/>
    </source>
</evidence>
<dbReference type="GO" id="GO:0004674">
    <property type="term" value="F:protein serine/threonine kinase activity"/>
    <property type="evidence" value="ECO:0007669"/>
    <property type="project" value="UniProtKB-EC"/>
</dbReference>
<accession>A0A9N9Q2H9</accession>
<feature type="region of interest" description="Disordered" evidence="11">
    <location>
        <begin position="1"/>
        <end position="28"/>
    </location>
</feature>
<evidence type="ECO:0000256" key="11">
    <source>
        <dbReference type="SAM" id="MobiDB-lite"/>
    </source>
</evidence>
<feature type="compositionally biased region" description="Low complexity" evidence="11">
    <location>
        <begin position="58"/>
        <end position="73"/>
    </location>
</feature>
<dbReference type="SMART" id="SM00220">
    <property type="entry name" value="S_TKc"/>
    <property type="match status" value="1"/>
</dbReference>
<dbReference type="GO" id="GO:0007165">
    <property type="term" value="P:signal transduction"/>
    <property type="evidence" value="ECO:0007669"/>
    <property type="project" value="TreeGrafter"/>
</dbReference>
<dbReference type="Proteomes" id="UP000701801">
    <property type="component" value="Unassembled WGS sequence"/>
</dbReference>
<comment type="caution">
    <text evidence="13">The sequence shown here is derived from an EMBL/GenBank/DDBJ whole genome shotgun (WGS) entry which is preliminary data.</text>
</comment>
<dbReference type="InterPro" id="IPR052751">
    <property type="entry name" value="Plant_MAPKKK"/>
</dbReference>
<feature type="binding site" evidence="10">
    <location>
        <position position="132"/>
    </location>
    <ligand>
        <name>ATP</name>
        <dbReference type="ChEBI" id="CHEBI:30616"/>
    </ligand>
</feature>
<comment type="catalytic activity">
    <reaction evidence="8">
        <text>L-threonyl-[protein] + ATP = O-phospho-L-threonyl-[protein] + ADP + H(+)</text>
        <dbReference type="Rhea" id="RHEA:46608"/>
        <dbReference type="Rhea" id="RHEA-COMP:11060"/>
        <dbReference type="Rhea" id="RHEA-COMP:11605"/>
        <dbReference type="ChEBI" id="CHEBI:15378"/>
        <dbReference type="ChEBI" id="CHEBI:30013"/>
        <dbReference type="ChEBI" id="CHEBI:30616"/>
        <dbReference type="ChEBI" id="CHEBI:61977"/>
        <dbReference type="ChEBI" id="CHEBI:456216"/>
        <dbReference type="EC" id="2.7.11.1"/>
    </reaction>
</comment>
<dbReference type="Pfam" id="PF00069">
    <property type="entry name" value="Pkinase"/>
    <property type="match status" value="1"/>
</dbReference>
<dbReference type="PROSITE" id="PS00107">
    <property type="entry name" value="PROTEIN_KINASE_ATP"/>
    <property type="match status" value="1"/>
</dbReference>
<dbReference type="PANTHER" id="PTHR48011">
    <property type="entry name" value="CCR4-NOT TRANSCRIPTIONAL COMPLEX SUBUNIT CAF120-RELATED"/>
    <property type="match status" value="1"/>
</dbReference>
<proteinExistence type="predicted"/>
<evidence type="ECO:0000256" key="4">
    <source>
        <dbReference type="ARBA" id="ARBA00013948"/>
    </source>
</evidence>
<dbReference type="InterPro" id="IPR011009">
    <property type="entry name" value="Kinase-like_dom_sf"/>
</dbReference>
<evidence type="ECO:0000256" key="10">
    <source>
        <dbReference type="PROSITE-ProRule" id="PRU10141"/>
    </source>
</evidence>